<dbReference type="PANTHER" id="PTHR48090:SF7">
    <property type="entry name" value="RFBJ PROTEIN"/>
    <property type="match status" value="1"/>
</dbReference>
<dbReference type="OrthoDB" id="9810303at2"/>
<sequence>MKPITLNNTLSNQTKTITSITSEVLDETPVAEDESHPLMKIERILQEAARPDAHARRTVVVLPAFNVEATLERTVHQLPGSVIDEIILVDDGSTDQTVRIARGLGLRIYRQPKSRGYGANLKMCYMHALERGGDFVIVQNPNAQYDCRLISSMIDLLQNDMCDMVIGSRLQNRRGAKEVGIPLHKYAGNRIMTTMHNALLRQNISDCFSSFRGYRRQVLKKIPFMRNSDGIVFDSQVLAQTAHFGYRITDIPVVGCSSDRSLKEDLDYGMGALRVLASYCGHKTGLRKRPIFKS</sequence>
<gene>
    <name evidence="2" type="ORF">Pla110_40020</name>
</gene>
<dbReference type="EMBL" id="CP036281">
    <property type="protein sequence ID" value="QDU82247.1"/>
    <property type="molecule type" value="Genomic_DNA"/>
</dbReference>
<reference evidence="2 3" key="1">
    <citation type="submission" date="2019-02" db="EMBL/GenBank/DDBJ databases">
        <title>Deep-cultivation of Planctomycetes and their phenomic and genomic characterization uncovers novel biology.</title>
        <authorList>
            <person name="Wiegand S."/>
            <person name="Jogler M."/>
            <person name="Boedeker C."/>
            <person name="Pinto D."/>
            <person name="Vollmers J."/>
            <person name="Rivas-Marin E."/>
            <person name="Kohn T."/>
            <person name="Peeters S.H."/>
            <person name="Heuer A."/>
            <person name="Rast P."/>
            <person name="Oberbeckmann S."/>
            <person name="Bunk B."/>
            <person name="Jeske O."/>
            <person name="Meyerdierks A."/>
            <person name="Storesund J.E."/>
            <person name="Kallscheuer N."/>
            <person name="Luecker S."/>
            <person name="Lage O.M."/>
            <person name="Pohl T."/>
            <person name="Merkel B.J."/>
            <person name="Hornburger P."/>
            <person name="Mueller R.-W."/>
            <person name="Bruemmer F."/>
            <person name="Labrenz M."/>
            <person name="Spormann A.M."/>
            <person name="Op den Camp H."/>
            <person name="Overmann J."/>
            <person name="Amann R."/>
            <person name="Jetten M.S.M."/>
            <person name="Mascher T."/>
            <person name="Medema M.H."/>
            <person name="Devos D.P."/>
            <person name="Kaster A.-K."/>
            <person name="Ovreas L."/>
            <person name="Rohde M."/>
            <person name="Galperin M.Y."/>
            <person name="Jogler C."/>
        </authorList>
    </citation>
    <scope>NUCLEOTIDE SEQUENCE [LARGE SCALE GENOMIC DNA]</scope>
    <source>
        <strain evidence="2 3">Pla110</strain>
    </source>
</reference>
<dbReference type="PANTHER" id="PTHR48090">
    <property type="entry name" value="UNDECAPRENYL-PHOSPHATE 4-DEOXY-4-FORMAMIDO-L-ARABINOSE TRANSFERASE-RELATED"/>
    <property type="match status" value="1"/>
</dbReference>
<dbReference type="Pfam" id="PF00535">
    <property type="entry name" value="Glycos_transf_2"/>
    <property type="match status" value="1"/>
</dbReference>
<organism evidence="2 3">
    <name type="scientific">Polystyrenella longa</name>
    <dbReference type="NCBI Taxonomy" id="2528007"/>
    <lineage>
        <taxon>Bacteria</taxon>
        <taxon>Pseudomonadati</taxon>
        <taxon>Planctomycetota</taxon>
        <taxon>Planctomycetia</taxon>
        <taxon>Planctomycetales</taxon>
        <taxon>Planctomycetaceae</taxon>
        <taxon>Polystyrenella</taxon>
    </lineage>
</organism>
<dbReference type="Gene3D" id="3.90.550.10">
    <property type="entry name" value="Spore Coat Polysaccharide Biosynthesis Protein SpsA, Chain A"/>
    <property type="match status" value="1"/>
</dbReference>
<feature type="domain" description="Glycosyltransferase 2-like" evidence="1">
    <location>
        <begin position="60"/>
        <end position="222"/>
    </location>
</feature>
<name>A0A518CSN6_9PLAN</name>
<dbReference type="SUPFAM" id="SSF53448">
    <property type="entry name" value="Nucleotide-diphospho-sugar transferases"/>
    <property type="match status" value="1"/>
</dbReference>
<keyword evidence="2" id="KW-0328">Glycosyltransferase</keyword>
<evidence type="ECO:0000313" key="3">
    <source>
        <dbReference type="Proteomes" id="UP000317178"/>
    </source>
</evidence>
<dbReference type="GO" id="GO:0047267">
    <property type="term" value="F:undecaprenyl-phosphate mannosyltransferase activity"/>
    <property type="evidence" value="ECO:0007669"/>
    <property type="project" value="UniProtKB-EC"/>
</dbReference>
<keyword evidence="3" id="KW-1185">Reference proteome</keyword>
<dbReference type="KEGG" id="plon:Pla110_40020"/>
<dbReference type="InterPro" id="IPR050256">
    <property type="entry name" value="Glycosyltransferase_2"/>
</dbReference>
<evidence type="ECO:0000259" key="1">
    <source>
        <dbReference type="Pfam" id="PF00535"/>
    </source>
</evidence>
<dbReference type="AlphaFoldDB" id="A0A518CSN6"/>
<dbReference type="CDD" id="cd04179">
    <property type="entry name" value="DPM_DPG-synthase_like"/>
    <property type="match status" value="1"/>
</dbReference>
<dbReference type="InterPro" id="IPR029044">
    <property type="entry name" value="Nucleotide-diphossugar_trans"/>
</dbReference>
<dbReference type="InterPro" id="IPR001173">
    <property type="entry name" value="Glyco_trans_2-like"/>
</dbReference>
<dbReference type="Proteomes" id="UP000317178">
    <property type="component" value="Chromosome"/>
</dbReference>
<keyword evidence="2" id="KW-0808">Transferase</keyword>
<dbReference type="EC" id="2.4.1.54" evidence="2"/>
<protein>
    <submittedName>
        <fullName evidence="2">Undecaprenyl-phosphate mannosyltransferase</fullName>
        <ecNumber evidence="2">2.4.1.54</ecNumber>
    </submittedName>
</protein>
<evidence type="ECO:0000313" key="2">
    <source>
        <dbReference type="EMBL" id="QDU82247.1"/>
    </source>
</evidence>
<proteinExistence type="predicted"/>
<accession>A0A518CSN6</accession>
<dbReference type="RefSeq" id="WP_144998257.1">
    <property type="nucleotide sequence ID" value="NZ_CP036281.1"/>
</dbReference>